<gene>
    <name evidence="2" type="ORF">FNV43_RR02492</name>
</gene>
<evidence type="ECO:0000256" key="1">
    <source>
        <dbReference type="SAM" id="MobiDB-lite"/>
    </source>
</evidence>
<feature type="compositionally biased region" description="Polar residues" evidence="1">
    <location>
        <begin position="114"/>
        <end position="143"/>
    </location>
</feature>
<reference evidence="2" key="1">
    <citation type="submission" date="2020-03" db="EMBL/GenBank/DDBJ databases">
        <title>A high-quality chromosome-level genome assembly of a woody plant with both climbing and erect habits, Rhamnella rubrinervis.</title>
        <authorList>
            <person name="Lu Z."/>
            <person name="Yang Y."/>
            <person name="Zhu X."/>
            <person name="Sun Y."/>
        </authorList>
    </citation>
    <scope>NUCLEOTIDE SEQUENCE</scope>
    <source>
        <strain evidence="2">BYM</strain>
        <tissue evidence="2">Leaf</tissue>
    </source>
</reference>
<sequence>MVAEHLRIYVLINCPNSLKEKDINIAEGLEKFEEYEDVSPPSVAKIPKSYVPSVAMPTMFVPEGAEKKDEKFDEDNQQNIRASSIPRPRSSPDNDLAIGNKNRIKTESRASILKNRNSGQNRHAQSQCKVFSSHSVENSMNTQKSKEATDESNLKGRKGSGVTVPSQRRQPRTGKPSSMRT</sequence>
<dbReference type="PANTHER" id="PTHR38932:SF1">
    <property type="entry name" value="DUF4005 DOMAIN-CONTAINING PROTEIN"/>
    <property type="match status" value="1"/>
</dbReference>
<evidence type="ECO:0000313" key="2">
    <source>
        <dbReference type="EMBL" id="KAF3457832.1"/>
    </source>
</evidence>
<keyword evidence="3" id="KW-1185">Reference proteome</keyword>
<proteinExistence type="predicted"/>
<dbReference type="OrthoDB" id="1867172at2759"/>
<feature type="region of interest" description="Disordered" evidence="1">
    <location>
        <begin position="62"/>
        <end position="181"/>
    </location>
</feature>
<feature type="compositionally biased region" description="Basic and acidic residues" evidence="1">
    <location>
        <begin position="144"/>
        <end position="154"/>
    </location>
</feature>
<name>A0A8K0HRJ5_9ROSA</name>
<protein>
    <submittedName>
        <fullName evidence="2">Uncharacterized protein</fullName>
    </submittedName>
</protein>
<dbReference type="AlphaFoldDB" id="A0A8K0HRJ5"/>
<evidence type="ECO:0000313" key="3">
    <source>
        <dbReference type="Proteomes" id="UP000796880"/>
    </source>
</evidence>
<dbReference type="Proteomes" id="UP000796880">
    <property type="component" value="Unassembled WGS sequence"/>
</dbReference>
<accession>A0A8K0HRJ5</accession>
<dbReference type="EMBL" id="VOIH02000001">
    <property type="protein sequence ID" value="KAF3457832.1"/>
    <property type="molecule type" value="Genomic_DNA"/>
</dbReference>
<dbReference type="PANTHER" id="PTHR38932">
    <property type="entry name" value="BNAC03G64660D PROTEIN"/>
    <property type="match status" value="1"/>
</dbReference>
<organism evidence="2 3">
    <name type="scientific">Rhamnella rubrinervis</name>
    <dbReference type="NCBI Taxonomy" id="2594499"/>
    <lineage>
        <taxon>Eukaryota</taxon>
        <taxon>Viridiplantae</taxon>
        <taxon>Streptophyta</taxon>
        <taxon>Embryophyta</taxon>
        <taxon>Tracheophyta</taxon>
        <taxon>Spermatophyta</taxon>
        <taxon>Magnoliopsida</taxon>
        <taxon>eudicotyledons</taxon>
        <taxon>Gunneridae</taxon>
        <taxon>Pentapetalae</taxon>
        <taxon>rosids</taxon>
        <taxon>fabids</taxon>
        <taxon>Rosales</taxon>
        <taxon>Rhamnaceae</taxon>
        <taxon>rhamnoid group</taxon>
        <taxon>Rhamneae</taxon>
        <taxon>Rhamnella</taxon>
    </lineage>
</organism>
<comment type="caution">
    <text evidence="2">The sequence shown here is derived from an EMBL/GenBank/DDBJ whole genome shotgun (WGS) entry which is preliminary data.</text>
</comment>